<dbReference type="AlphaFoldDB" id="A0A7M5XAP8"/>
<proteinExistence type="predicted"/>
<dbReference type="RefSeq" id="XP_066926753.1">
    <property type="nucleotide sequence ID" value="XM_067070652.1"/>
</dbReference>
<accession>A0A7M5XAP8</accession>
<evidence type="ECO:0000256" key="1">
    <source>
        <dbReference type="SAM" id="MobiDB-lite"/>
    </source>
</evidence>
<feature type="compositionally biased region" description="Basic and acidic residues" evidence="1">
    <location>
        <begin position="312"/>
        <end position="338"/>
    </location>
</feature>
<dbReference type="InterPro" id="IPR040014">
    <property type="entry name" value="CIR1"/>
</dbReference>
<keyword evidence="4" id="KW-1185">Reference proteome</keyword>
<feature type="compositionally biased region" description="Basic residues" evidence="1">
    <location>
        <begin position="300"/>
        <end position="311"/>
    </location>
</feature>
<dbReference type="Pfam" id="PF10197">
    <property type="entry name" value="Cir_N"/>
    <property type="match status" value="1"/>
</dbReference>
<feature type="compositionally biased region" description="Basic residues" evidence="1">
    <location>
        <begin position="249"/>
        <end position="259"/>
    </location>
</feature>
<dbReference type="PANTHER" id="PTHR13151">
    <property type="entry name" value="CBF1 INTERACTING COREPRESSOR CIR"/>
    <property type="match status" value="1"/>
</dbReference>
<organism evidence="3 4">
    <name type="scientific">Clytia hemisphaerica</name>
    <dbReference type="NCBI Taxonomy" id="252671"/>
    <lineage>
        <taxon>Eukaryota</taxon>
        <taxon>Metazoa</taxon>
        <taxon>Cnidaria</taxon>
        <taxon>Hydrozoa</taxon>
        <taxon>Hydroidolina</taxon>
        <taxon>Leptothecata</taxon>
        <taxon>Obeliida</taxon>
        <taxon>Clytiidae</taxon>
        <taxon>Clytia</taxon>
    </lineage>
</organism>
<dbReference type="SMART" id="SM01083">
    <property type="entry name" value="Cir_N"/>
    <property type="match status" value="1"/>
</dbReference>
<dbReference type="OrthoDB" id="6253837at2759"/>
<evidence type="ECO:0000259" key="2">
    <source>
        <dbReference type="SMART" id="SM01083"/>
    </source>
</evidence>
<feature type="compositionally biased region" description="Basic residues" evidence="1">
    <location>
        <begin position="1"/>
        <end position="11"/>
    </location>
</feature>
<feature type="compositionally biased region" description="Basic and acidic residues" evidence="1">
    <location>
        <begin position="345"/>
        <end position="373"/>
    </location>
</feature>
<dbReference type="GO" id="GO:0005634">
    <property type="term" value="C:nucleus"/>
    <property type="evidence" value="ECO:0007669"/>
    <property type="project" value="TreeGrafter"/>
</dbReference>
<reference evidence="3" key="1">
    <citation type="submission" date="2021-01" db="UniProtKB">
        <authorList>
            <consortium name="EnsemblMetazoa"/>
        </authorList>
    </citation>
    <scope>IDENTIFICATION</scope>
</reference>
<feature type="region of interest" description="Disordered" evidence="1">
    <location>
        <begin position="1"/>
        <end position="56"/>
    </location>
</feature>
<evidence type="ECO:0000313" key="4">
    <source>
        <dbReference type="Proteomes" id="UP000594262"/>
    </source>
</evidence>
<feature type="domain" description="CBF1-interacting co-repressor CIR N-terminal" evidence="2">
    <location>
        <begin position="10"/>
        <end position="46"/>
    </location>
</feature>
<dbReference type="Proteomes" id="UP000594262">
    <property type="component" value="Unplaced"/>
</dbReference>
<dbReference type="InterPro" id="IPR019339">
    <property type="entry name" value="CIR_N_dom"/>
</dbReference>
<feature type="compositionally biased region" description="Basic and acidic residues" evidence="1">
    <location>
        <begin position="27"/>
        <end position="48"/>
    </location>
</feature>
<sequence length="384" mass="46042">MFGKFMNKKFFHPSSYPNQKQKWIHQQRADAKEKQENEKKETYMKEQESYQSRMLSAKTKEEKMKLDLNFLYDVPPGMKKDDPNEEEEVEVKFEWQKNAPRSKYLKDLGLACQDQPFGICVKNIRCFKCRQWGHQNTDRECPLFFSNMPSDGSTGKSQADSLRLSDPLRLVADMKKQHGITLKKSVIGQEIDPMAEHNQLLESDDDDKQKKSKEKNSLVDNDLQYIASLSNKEKKKLLKTLNKFEKSVNKKKKRKRKRRNSEDGSSENEWMETKPKLPRRKQKRHRSSRSPSLSEEDRKYQKKHKQRGNRNVHREDKRRTRHERDFSEGRYSDTEYRRERRHRRESRDTYPRGDFDNIDGERTHRRNDDDRISRMISECRGSQK</sequence>
<protein>
    <recommendedName>
        <fullName evidence="2">CBF1-interacting co-repressor CIR N-terminal domain-containing protein</fullName>
    </recommendedName>
</protein>
<dbReference type="GeneID" id="136814134"/>
<feature type="region of interest" description="Disordered" evidence="1">
    <location>
        <begin position="241"/>
        <end position="384"/>
    </location>
</feature>
<dbReference type="GO" id="GO:0003714">
    <property type="term" value="F:transcription corepressor activity"/>
    <property type="evidence" value="ECO:0007669"/>
    <property type="project" value="InterPro"/>
</dbReference>
<dbReference type="PANTHER" id="PTHR13151:SF2">
    <property type="entry name" value="COREPRESSOR INTERACTING WITH RBPJ 1"/>
    <property type="match status" value="1"/>
</dbReference>
<name>A0A7M5XAP8_9CNID</name>
<evidence type="ECO:0000313" key="3">
    <source>
        <dbReference type="EnsemblMetazoa" id="CLYHEMP020361.1"/>
    </source>
</evidence>
<dbReference type="EnsemblMetazoa" id="CLYHEMT020361.1">
    <property type="protein sequence ID" value="CLYHEMP020361.1"/>
    <property type="gene ID" value="CLYHEMG020361"/>
</dbReference>
<feature type="compositionally biased region" description="Basic residues" evidence="1">
    <location>
        <begin position="276"/>
        <end position="288"/>
    </location>
</feature>